<evidence type="ECO:0000256" key="1">
    <source>
        <dbReference type="SAM" id="SignalP"/>
    </source>
</evidence>
<evidence type="ECO:0000313" key="3">
    <source>
        <dbReference type="Proteomes" id="UP001278766"/>
    </source>
</evidence>
<reference evidence="2" key="2">
    <citation type="submission" date="2023-06" db="EMBL/GenBank/DDBJ databases">
        <authorList>
            <consortium name="Lawrence Berkeley National Laboratory"/>
            <person name="Haridas S."/>
            <person name="Hensen N."/>
            <person name="Bonometti L."/>
            <person name="Westerberg I."/>
            <person name="Brannstrom I.O."/>
            <person name="Guillou S."/>
            <person name="Cros-Aarteil S."/>
            <person name="Calhoun S."/>
            <person name="Kuo A."/>
            <person name="Mondo S."/>
            <person name="Pangilinan J."/>
            <person name="Riley R."/>
            <person name="Labutti K."/>
            <person name="Andreopoulos B."/>
            <person name="Lipzen A."/>
            <person name="Chen C."/>
            <person name="Yanf M."/>
            <person name="Daum C."/>
            <person name="Ng V."/>
            <person name="Clum A."/>
            <person name="Steindorff A."/>
            <person name="Ohm R."/>
            <person name="Martin F."/>
            <person name="Silar P."/>
            <person name="Natvig D."/>
            <person name="Lalanne C."/>
            <person name="Gautier V."/>
            <person name="Ament-Velasquez S.L."/>
            <person name="Kruys A."/>
            <person name="Hutchinson M.I."/>
            <person name="Powell A.J."/>
            <person name="Barry K."/>
            <person name="Miller A.N."/>
            <person name="Grigoriev I.V."/>
            <person name="Debuchy R."/>
            <person name="Gladieux P."/>
            <person name="Thoren M.H."/>
            <person name="Johannesson H."/>
        </authorList>
    </citation>
    <scope>NUCLEOTIDE SEQUENCE</scope>
    <source>
        <strain evidence="2">CBS 168.71</strain>
    </source>
</reference>
<dbReference type="Proteomes" id="UP001278766">
    <property type="component" value="Unassembled WGS sequence"/>
</dbReference>
<organism evidence="2 3">
    <name type="scientific">Chaetomium fimeti</name>
    <dbReference type="NCBI Taxonomy" id="1854472"/>
    <lineage>
        <taxon>Eukaryota</taxon>
        <taxon>Fungi</taxon>
        <taxon>Dikarya</taxon>
        <taxon>Ascomycota</taxon>
        <taxon>Pezizomycotina</taxon>
        <taxon>Sordariomycetes</taxon>
        <taxon>Sordariomycetidae</taxon>
        <taxon>Sordariales</taxon>
        <taxon>Chaetomiaceae</taxon>
        <taxon>Chaetomium</taxon>
    </lineage>
</organism>
<name>A0AAE0HS23_9PEZI</name>
<feature type="chain" id="PRO_5042079788" evidence="1">
    <location>
        <begin position="18"/>
        <end position="77"/>
    </location>
</feature>
<accession>A0AAE0HS23</accession>
<dbReference type="GeneID" id="87843243"/>
<evidence type="ECO:0000313" key="2">
    <source>
        <dbReference type="EMBL" id="KAK3300771.1"/>
    </source>
</evidence>
<comment type="caution">
    <text evidence="2">The sequence shown here is derived from an EMBL/GenBank/DDBJ whole genome shotgun (WGS) entry which is preliminary data.</text>
</comment>
<keyword evidence="1" id="KW-0732">Signal</keyword>
<protein>
    <submittedName>
        <fullName evidence="2">Uncharacterized protein</fullName>
    </submittedName>
</protein>
<proteinExistence type="predicted"/>
<keyword evidence="3" id="KW-1185">Reference proteome</keyword>
<sequence length="77" mass="8454">MKSAIVAMTLFVSLALAVPVATDQDGKTTALEKRQCKKHSCCWGGECSYWQCLNNLCDAFPESLTCPPTCWDSCKDC</sequence>
<feature type="signal peptide" evidence="1">
    <location>
        <begin position="1"/>
        <end position="17"/>
    </location>
</feature>
<gene>
    <name evidence="2" type="ORF">B0H64DRAFT_437910</name>
</gene>
<dbReference type="AlphaFoldDB" id="A0AAE0HS23"/>
<dbReference type="EMBL" id="JAUEPN010000001">
    <property type="protein sequence ID" value="KAK3300771.1"/>
    <property type="molecule type" value="Genomic_DNA"/>
</dbReference>
<dbReference type="RefSeq" id="XP_062664285.1">
    <property type="nucleotide sequence ID" value="XM_062806295.1"/>
</dbReference>
<reference evidence="2" key="1">
    <citation type="journal article" date="2023" name="Mol. Phylogenet. Evol.">
        <title>Genome-scale phylogeny and comparative genomics of the fungal order Sordariales.</title>
        <authorList>
            <person name="Hensen N."/>
            <person name="Bonometti L."/>
            <person name="Westerberg I."/>
            <person name="Brannstrom I.O."/>
            <person name="Guillou S."/>
            <person name="Cros-Aarteil S."/>
            <person name="Calhoun S."/>
            <person name="Haridas S."/>
            <person name="Kuo A."/>
            <person name="Mondo S."/>
            <person name="Pangilinan J."/>
            <person name="Riley R."/>
            <person name="LaButti K."/>
            <person name="Andreopoulos B."/>
            <person name="Lipzen A."/>
            <person name="Chen C."/>
            <person name="Yan M."/>
            <person name="Daum C."/>
            <person name="Ng V."/>
            <person name="Clum A."/>
            <person name="Steindorff A."/>
            <person name="Ohm R.A."/>
            <person name="Martin F."/>
            <person name="Silar P."/>
            <person name="Natvig D.O."/>
            <person name="Lalanne C."/>
            <person name="Gautier V."/>
            <person name="Ament-Velasquez S.L."/>
            <person name="Kruys A."/>
            <person name="Hutchinson M.I."/>
            <person name="Powell A.J."/>
            <person name="Barry K."/>
            <person name="Miller A.N."/>
            <person name="Grigoriev I.V."/>
            <person name="Debuchy R."/>
            <person name="Gladieux P."/>
            <person name="Hiltunen Thoren M."/>
            <person name="Johannesson H."/>
        </authorList>
    </citation>
    <scope>NUCLEOTIDE SEQUENCE</scope>
    <source>
        <strain evidence="2">CBS 168.71</strain>
    </source>
</reference>